<dbReference type="SUPFAM" id="SSF58113">
    <property type="entry name" value="Apolipoprotein A-I"/>
    <property type="match status" value="1"/>
</dbReference>
<feature type="compositionally biased region" description="Basic and acidic residues" evidence="3">
    <location>
        <begin position="172"/>
        <end position="189"/>
    </location>
</feature>
<feature type="compositionally biased region" description="Basic and acidic residues" evidence="3">
    <location>
        <begin position="198"/>
        <end position="210"/>
    </location>
</feature>
<dbReference type="Pfam" id="PF13532">
    <property type="entry name" value="2OG-FeII_Oxy_2"/>
    <property type="match status" value="1"/>
</dbReference>
<comment type="cofactor">
    <cofactor evidence="1">
        <name>Fe(2+)</name>
        <dbReference type="ChEBI" id="CHEBI:29033"/>
    </cofactor>
</comment>
<feature type="region of interest" description="Disordered" evidence="3">
    <location>
        <begin position="298"/>
        <end position="327"/>
    </location>
</feature>
<evidence type="ECO:0000313" key="6">
    <source>
        <dbReference type="Proteomes" id="UP001497382"/>
    </source>
</evidence>
<dbReference type="PANTHER" id="PTHR31212:SF4">
    <property type="entry name" value="ALPHA-KETOGLUTARATE-DEPENDENT DIOXYGENASE ALKB HOMOLOG 3"/>
    <property type="match status" value="1"/>
</dbReference>
<evidence type="ECO:0000256" key="1">
    <source>
        <dbReference type="ARBA" id="ARBA00001954"/>
    </source>
</evidence>
<feature type="compositionally biased region" description="Basic and acidic residues" evidence="3">
    <location>
        <begin position="148"/>
        <end position="162"/>
    </location>
</feature>
<feature type="compositionally biased region" description="Basic and acidic residues" evidence="3">
    <location>
        <begin position="311"/>
        <end position="322"/>
    </location>
</feature>
<dbReference type="InterPro" id="IPR027450">
    <property type="entry name" value="AlkB-like"/>
</dbReference>
<evidence type="ECO:0000256" key="3">
    <source>
        <dbReference type="SAM" id="MobiDB-lite"/>
    </source>
</evidence>
<evidence type="ECO:0000259" key="4">
    <source>
        <dbReference type="PROSITE" id="PS51471"/>
    </source>
</evidence>
<feature type="domain" description="Fe2OG dioxygenase" evidence="4">
    <location>
        <begin position="24"/>
        <end position="127"/>
    </location>
</feature>
<dbReference type="EMBL" id="CAXIEN010000308">
    <property type="protein sequence ID" value="CAL1292510.1"/>
    <property type="molecule type" value="Genomic_DNA"/>
</dbReference>
<feature type="compositionally biased region" description="Polar residues" evidence="3">
    <location>
        <begin position="920"/>
        <end position="931"/>
    </location>
</feature>
<feature type="region of interest" description="Disordered" evidence="3">
    <location>
        <begin position="847"/>
        <end position="880"/>
    </location>
</feature>
<feature type="compositionally biased region" description="Polar residues" evidence="3">
    <location>
        <begin position="298"/>
        <end position="308"/>
    </location>
</feature>
<dbReference type="InterPro" id="IPR032854">
    <property type="entry name" value="ALKBH3"/>
</dbReference>
<dbReference type="SUPFAM" id="SSF51197">
    <property type="entry name" value="Clavaminate synthase-like"/>
    <property type="match status" value="1"/>
</dbReference>
<dbReference type="GO" id="GO:0006307">
    <property type="term" value="P:DNA alkylation repair"/>
    <property type="evidence" value="ECO:0007669"/>
    <property type="project" value="InterPro"/>
</dbReference>
<name>A0AAV2B8D4_9ARAC</name>
<keyword evidence="2" id="KW-0175">Coiled coil</keyword>
<dbReference type="InterPro" id="IPR005123">
    <property type="entry name" value="Oxoglu/Fe-dep_dioxygenase_dom"/>
</dbReference>
<dbReference type="InterPro" id="IPR037151">
    <property type="entry name" value="AlkB-like_sf"/>
</dbReference>
<dbReference type="PANTHER" id="PTHR31212">
    <property type="entry name" value="ALPHA-KETOGLUTARATE-DEPENDENT DIOXYGENASE ALKB HOMOLOG 3"/>
    <property type="match status" value="1"/>
</dbReference>
<comment type="caution">
    <text evidence="5">The sequence shown here is derived from an EMBL/GenBank/DDBJ whole genome shotgun (WGS) entry which is preliminary data.</text>
</comment>
<reference evidence="5 6" key="1">
    <citation type="submission" date="2024-04" db="EMBL/GenBank/DDBJ databases">
        <authorList>
            <person name="Rising A."/>
            <person name="Reimegard J."/>
            <person name="Sonavane S."/>
            <person name="Akerstrom W."/>
            <person name="Nylinder S."/>
            <person name="Hedman E."/>
            <person name="Kallberg Y."/>
        </authorList>
    </citation>
    <scope>NUCLEOTIDE SEQUENCE [LARGE SCALE GENOMIC DNA]</scope>
</reference>
<dbReference type="GO" id="GO:0005739">
    <property type="term" value="C:mitochondrion"/>
    <property type="evidence" value="ECO:0007669"/>
    <property type="project" value="TreeGrafter"/>
</dbReference>
<protein>
    <recommendedName>
        <fullName evidence="4">Fe2OG dioxygenase domain-containing protein</fullName>
    </recommendedName>
</protein>
<keyword evidence="6" id="KW-1185">Reference proteome</keyword>
<sequence length="970" mass="111706">MPNTVLEIKEKVEAILRQYDLKVKLNSVLLNLYRNEKDSVAWHSDDELSLGICPTIASVSLGTTRKFEMRPKENVRDYGAKDIIYVNLTHGSLIVMDGVMQQDWQHRVPKEFHDRGPRINLTFRTIYPLDQLPPEVPRVSSMKSAKSPSEKVMHQQDPKFDAESFPPLGMEASDKKTKLLPKENGDKDYPQPSVQRKSPKEFRGSIEKKTKSLSKSYQKSVYQRKSQKAENWDDEMLQGVEDTPATQNNLNKKSCHDPITNSPEAHPSHCDFNLNVKGSTELYNEQFPCGDFGKSEYYSNSSETSQPHSYEPTDNHLLESKDLSPPQSKPVEIEVETVDFNSNVEESAELCNKQYNYETTDNRLEFKDPGLSESKSNKIKEEPIEIDAKISDSGKKYSLNANAPDFVPLNRFRNCSLHELLELYKQLRNEELHSFMDAILKCAYAGWRMHKAEINTRDLFYSNPADHFLSNEAKTSVESGFSSSFGYSHSGGNSKELLNSTSQDLFNLTPKISGCEGQTSNRDYQKYISQNLFTKKGKTSRKFSFVRNENQWNDEEKHTPKAAENQNDFHEIKALFGHSLEGIRKLNTDISDVKQSIKGMEFEISKQNERIGSFEELFYKQEKMIEEFNENYKKLNKKEDENLTKMKKTLNESIKEIKNAVDEIKSGMETNQAKIVEKIKKNLAPQPSVNKKLSEQAKRNNEQFMRNIEIRINDMHTAFETYLTEIKNYYEEKLHENIDDLKTLINSSNSKLRAMISSQKVNEIKTGLYRNYNGAAQQNEPNTFESTRSGFVSRPLSMRSIPNLNSNYEWRNNNPSSYQNSTLSYPQRSVHTPLADIIHRKNKISPTERNMKGKDESPFTVKKADISPYSSPAKRKLPRACKQNYSQRCTQMNFKRKISTPIIQTKQLMKQKKKSAGLNATFSGNQVNDSKTPPMRSRQRRVNTTRAETIMSSPYLTLYETMRAEEFTFI</sequence>
<proteinExistence type="predicted"/>
<gene>
    <name evidence="5" type="ORF">LARSCL_LOCUS17700</name>
</gene>
<feature type="coiled-coil region" evidence="2">
    <location>
        <begin position="618"/>
        <end position="663"/>
    </location>
</feature>
<dbReference type="GO" id="GO:0005654">
    <property type="term" value="C:nucleoplasm"/>
    <property type="evidence" value="ECO:0007669"/>
    <property type="project" value="TreeGrafter"/>
</dbReference>
<dbReference type="PROSITE" id="PS51471">
    <property type="entry name" value="FE2OG_OXY"/>
    <property type="match status" value="1"/>
</dbReference>
<dbReference type="Proteomes" id="UP001497382">
    <property type="component" value="Unassembled WGS sequence"/>
</dbReference>
<organism evidence="5 6">
    <name type="scientific">Larinioides sclopetarius</name>
    <dbReference type="NCBI Taxonomy" id="280406"/>
    <lineage>
        <taxon>Eukaryota</taxon>
        <taxon>Metazoa</taxon>
        <taxon>Ecdysozoa</taxon>
        <taxon>Arthropoda</taxon>
        <taxon>Chelicerata</taxon>
        <taxon>Arachnida</taxon>
        <taxon>Araneae</taxon>
        <taxon>Araneomorphae</taxon>
        <taxon>Entelegynae</taxon>
        <taxon>Araneoidea</taxon>
        <taxon>Araneidae</taxon>
        <taxon>Larinioides</taxon>
    </lineage>
</organism>
<dbReference type="GO" id="GO:0051213">
    <property type="term" value="F:dioxygenase activity"/>
    <property type="evidence" value="ECO:0007669"/>
    <property type="project" value="InterPro"/>
</dbReference>
<evidence type="ECO:0000256" key="2">
    <source>
        <dbReference type="SAM" id="Coils"/>
    </source>
</evidence>
<feature type="region of interest" description="Disordered" evidence="3">
    <location>
        <begin position="920"/>
        <end position="942"/>
    </location>
</feature>
<accession>A0AAV2B8D4</accession>
<dbReference type="AlphaFoldDB" id="A0AAV2B8D4"/>
<feature type="region of interest" description="Disordered" evidence="3">
    <location>
        <begin position="135"/>
        <end position="266"/>
    </location>
</feature>
<feature type="compositionally biased region" description="Polar residues" evidence="3">
    <location>
        <begin position="213"/>
        <end position="224"/>
    </location>
</feature>
<feature type="compositionally biased region" description="Basic and acidic residues" evidence="3">
    <location>
        <begin position="849"/>
        <end position="865"/>
    </location>
</feature>
<dbReference type="Gene3D" id="2.60.120.590">
    <property type="entry name" value="Alpha-ketoglutarate-dependent dioxygenase AlkB-like"/>
    <property type="match status" value="1"/>
</dbReference>
<evidence type="ECO:0000313" key="5">
    <source>
        <dbReference type="EMBL" id="CAL1292510.1"/>
    </source>
</evidence>